<dbReference type="GO" id="GO:0004674">
    <property type="term" value="F:protein serine/threonine kinase activity"/>
    <property type="evidence" value="ECO:0007669"/>
    <property type="project" value="TreeGrafter"/>
</dbReference>
<dbReference type="SUPFAM" id="SSF56112">
    <property type="entry name" value="Protein kinase-like (PK-like)"/>
    <property type="match status" value="1"/>
</dbReference>
<dbReference type="InterPro" id="IPR011009">
    <property type="entry name" value="Kinase-like_dom_sf"/>
</dbReference>
<reference evidence="3 4" key="1">
    <citation type="journal article" date="2014" name="BMC Genomics">
        <title>Genome sequencing of four Aureobasidium pullulans varieties: biotechnological potential, stress tolerance, and description of new species.</title>
        <authorList>
            <person name="Gostin Ar C."/>
            <person name="Ohm R.A."/>
            <person name="Kogej T."/>
            <person name="Sonjak S."/>
            <person name="Turk M."/>
            <person name="Zajc J."/>
            <person name="Zalar P."/>
            <person name="Grube M."/>
            <person name="Sun H."/>
            <person name="Han J."/>
            <person name="Sharma A."/>
            <person name="Chiniquy J."/>
            <person name="Ngan C.Y."/>
            <person name="Lipzen A."/>
            <person name="Barry K."/>
            <person name="Grigoriev I.V."/>
            <person name="Gunde-Cimerman N."/>
        </authorList>
    </citation>
    <scope>NUCLEOTIDE SEQUENCE [LARGE SCALE GENOMIC DNA]</scope>
    <source>
        <strain evidence="3 4">EXF-2481</strain>
    </source>
</reference>
<evidence type="ECO:0000256" key="1">
    <source>
        <dbReference type="PROSITE-ProRule" id="PRU10141"/>
    </source>
</evidence>
<evidence type="ECO:0000313" key="4">
    <source>
        <dbReference type="Proteomes" id="UP000030641"/>
    </source>
</evidence>
<dbReference type="PROSITE" id="PS00107">
    <property type="entry name" value="PROTEIN_KINASE_ATP"/>
    <property type="match status" value="1"/>
</dbReference>
<keyword evidence="1" id="KW-0067">ATP-binding</keyword>
<evidence type="ECO:0000313" key="3">
    <source>
        <dbReference type="EMBL" id="KEQ91940.1"/>
    </source>
</evidence>
<dbReference type="PANTHER" id="PTHR44167:SF30">
    <property type="entry name" value="PHOSPHORYLASE KINASE"/>
    <property type="match status" value="1"/>
</dbReference>
<name>A0A074Y2I5_AURSE</name>
<organism evidence="3 4">
    <name type="scientific">Aureobasidium subglaciale (strain EXF-2481)</name>
    <name type="common">Aureobasidium pullulans var. subglaciale</name>
    <dbReference type="NCBI Taxonomy" id="1043005"/>
    <lineage>
        <taxon>Eukaryota</taxon>
        <taxon>Fungi</taxon>
        <taxon>Dikarya</taxon>
        <taxon>Ascomycota</taxon>
        <taxon>Pezizomycotina</taxon>
        <taxon>Dothideomycetes</taxon>
        <taxon>Dothideomycetidae</taxon>
        <taxon>Dothideales</taxon>
        <taxon>Saccotheciaceae</taxon>
        <taxon>Aureobasidium</taxon>
    </lineage>
</organism>
<dbReference type="InterPro" id="IPR017441">
    <property type="entry name" value="Protein_kinase_ATP_BS"/>
</dbReference>
<protein>
    <recommendedName>
        <fullName evidence="2">Protein kinase domain-containing protein</fullName>
    </recommendedName>
</protein>
<dbReference type="CDD" id="cd00180">
    <property type="entry name" value="PKc"/>
    <property type="match status" value="1"/>
</dbReference>
<evidence type="ECO:0000259" key="2">
    <source>
        <dbReference type="PROSITE" id="PS50011"/>
    </source>
</evidence>
<keyword evidence="1" id="KW-0547">Nucleotide-binding</keyword>
<dbReference type="Gene3D" id="1.10.510.10">
    <property type="entry name" value="Transferase(Phosphotransferase) domain 1"/>
    <property type="match status" value="1"/>
</dbReference>
<dbReference type="STRING" id="1043005.A0A074Y2I5"/>
<dbReference type="Pfam" id="PF00069">
    <property type="entry name" value="Pkinase"/>
    <property type="match status" value="1"/>
</dbReference>
<accession>A0A074Y2I5</accession>
<dbReference type="GO" id="GO:0005524">
    <property type="term" value="F:ATP binding"/>
    <property type="evidence" value="ECO:0007669"/>
    <property type="project" value="UniProtKB-UniRule"/>
</dbReference>
<feature type="binding site" evidence="1">
    <location>
        <position position="55"/>
    </location>
    <ligand>
        <name>ATP</name>
        <dbReference type="ChEBI" id="CHEBI:30616"/>
    </ligand>
</feature>
<dbReference type="EMBL" id="KL584774">
    <property type="protein sequence ID" value="KEQ91940.1"/>
    <property type="molecule type" value="Genomic_DNA"/>
</dbReference>
<dbReference type="RefSeq" id="XP_013340402.1">
    <property type="nucleotide sequence ID" value="XM_013484948.1"/>
</dbReference>
<gene>
    <name evidence="3" type="ORF">AUEXF2481DRAFT_43635</name>
</gene>
<proteinExistence type="predicted"/>
<dbReference type="AlphaFoldDB" id="A0A074Y2I5"/>
<dbReference type="PROSITE" id="PS50011">
    <property type="entry name" value="PROTEIN_KINASE_DOM"/>
    <property type="match status" value="1"/>
</dbReference>
<dbReference type="Proteomes" id="UP000030641">
    <property type="component" value="Unassembled WGS sequence"/>
</dbReference>
<dbReference type="HOGENOM" id="CLU_924335_0_0_1"/>
<dbReference type="GeneID" id="25367465"/>
<keyword evidence="4" id="KW-1185">Reference proteome</keyword>
<dbReference type="GO" id="GO:0044773">
    <property type="term" value="P:mitotic DNA damage checkpoint signaling"/>
    <property type="evidence" value="ECO:0007669"/>
    <property type="project" value="TreeGrafter"/>
</dbReference>
<dbReference type="OrthoDB" id="4062651at2759"/>
<dbReference type="PANTHER" id="PTHR44167">
    <property type="entry name" value="OVARIAN-SPECIFIC SERINE/THREONINE-PROTEIN KINASE LOK-RELATED"/>
    <property type="match status" value="1"/>
</dbReference>
<sequence length="314" mass="34304">MGNSISNPTSTPLLPGTIATSFNRKGKYTTKTLLGTGNHGSTYHVTSPTAVFALKVISTSTASHLLKFRQEATILATLSHPHIIPLEDIAGVQDPATQNWNSCLITPLASQNLQDFHIKHSALNISGLNEAIAQTLAYQMLSALEYLHTKGIVYRNLKPTNILLFPGQSKSQAIVFALSDFGLAAHFLLEDSSSSSSSSSSSLQASARYASPEALLCTCSPDLWPKSDIWALGRLCRDVLTRALVFPHVEEKGIGCWGKETVEWMMRESVYERPTAGMCREAVWVRRGGRMGKGFVDVLRGEEEGQGEMEDMEM</sequence>
<feature type="domain" description="Protein kinase" evidence="2">
    <location>
        <begin position="28"/>
        <end position="314"/>
    </location>
</feature>
<dbReference type="GO" id="GO:0005634">
    <property type="term" value="C:nucleus"/>
    <property type="evidence" value="ECO:0007669"/>
    <property type="project" value="TreeGrafter"/>
</dbReference>
<dbReference type="OMA" id="IPREYGM"/>
<dbReference type="InterPro" id="IPR000719">
    <property type="entry name" value="Prot_kinase_dom"/>
</dbReference>
<dbReference type="InParanoid" id="A0A074Y2I5"/>